<reference evidence="1" key="2">
    <citation type="submission" date="2018-01" db="EMBL/GenBank/DDBJ databases">
        <title>Ralstonia pseudosolanacearum P824 infects blueberry.</title>
        <authorList>
            <person name="Bocsanczy A.M."/>
            <person name="Norman D.J."/>
        </authorList>
    </citation>
    <scope>NUCLEOTIDE SEQUENCE</scope>
    <source>
        <strain evidence="1">P824</strain>
    </source>
</reference>
<accession>A0A0S4UEX4</accession>
<reference evidence="3" key="3">
    <citation type="submission" date="2018-01" db="EMBL/GenBank/DDBJ databases">
        <title>Raltonia solanacearum P824 infects blueberry.</title>
        <authorList>
            <person name="Bocsanczy A.M."/>
            <person name="Norman D.J."/>
        </authorList>
    </citation>
    <scope>NUCLEOTIDE SEQUENCE [LARGE SCALE GENOMIC DNA]</scope>
    <source>
        <strain evidence="3">P824</strain>
    </source>
</reference>
<reference evidence="2" key="1">
    <citation type="submission" date="2015-10" db="EMBL/GenBank/DDBJ databases">
        <authorList>
            <person name="Gilbert D.G."/>
        </authorList>
    </citation>
    <scope>NUCLEOTIDE SEQUENCE</scope>
    <source>
        <strain evidence="2">Phyl III-seqv23</strain>
    </source>
</reference>
<evidence type="ECO:0000313" key="1">
    <source>
        <dbReference type="EMBL" id="AYA47313.1"/>
    </source>
</evidence>
<dbReference type="EMBL" id="CP025741">
    <property type="protein sequence ID" value="AYA47313.1"/>
    <property type="molecule type" value="Genomic_DNA"/>
</dbReference>
<gene>
    <name evidence="2" type="ORF">PSS4_v1_1720006</name>
    <name evidence="1" type="ORF">RSP824_12980</name>
</gene>
<evidence type="ECO:0000313" key="2">
    <source>
        <dbReference type="EMBL" id="CUV20764.1"/>
    </source>
</evidence>
<evidence type="ECO:0008006" key="4">
    <source>
        <dbReference type="Google" id="ProtNLM"/>
    </source>
</evidence>
<evidence type="ECO:0000313" key="3">
    <source>
        <dbReference type="Proteomes" id="UP000262427"/>
    </source>
</evidence>
<proteinExistence type="predicted"/>
<dbReference type="EMBL" id="LN899821">
    <property type="protein sequence ID" value="CUV20764.1"/>
    <property type="molecule type" value="Genomic_DNA"/>
</dbReference>
<name>A0A0S4UEX4_RALSL</name>
<sequence>MANQRISILVALDGADEGLKRAITSAERSLGELAASAKTAGDRAAVGIAQVKAGVSVISEQITTRDAGHEEQYARSGRT</sequence>
<protein>
    <recommendedName>
        <fullName evidence="4">Phage tail tape measure protein</fullName>
    </recommendedName>
</protein>
<dbReference type="Proteomes" id="UP000262427">
    <property type="component" value="Chromosome CM"/>
</dbReference>
<dbReference type="AlphaFoldDB" id="A0A0S4UEX4"/>
<organism evidence="2">
    <name type="scientific">Ralstonia solanacearum</name>
    <name type="common">Pseudomonas solanacearum</name>
    <dbReference type="NCBI Taxonomy" id="305"/>
    <lineage>
        <taxon>Bacteria</taxon>
        <taxon>Pseudomonadati</taxon>
        <taxon>Pseudomonadota</taxon>
        <taxon>Betaproteobacteria</taxon>
        <taxon>Burkholderiales</taxon>
        <taxon>Burkholderiaceae</taxon>
        <taxon>Ralstonia</taxon>
        <taxon>Ralstonia solanacearum species complex</taxon>
    </lineage>
</organism>